<keyword evidence="5" id="KW-0464">Manganese</keyword>
<keyword evidence="10" id="KW-1185">Reference proteome</keyword>
<comment type="similarity">
    <text evidence="2">Belongs to the germin family.</text>
</comment>
<reference evidence="9 10" key="1">
    <citation type="submission" date="2015-01" db="EMBL/GenBank/DDBJ databases">
        <title>The Genome Sequence of Exophiala spinifera CBS89968.</title>
        <authorList>
            <consortium name="The Broad Institute Genomics Platform"/>
            <person name="Cuomo C."/>
            <person name="de Hoog S."/>
            <person name="Gorbushina A."/>
            <person name="Stielow B."/>
            <person name="Teixiera M."/>
            <person name="Abouelleil A."/>
            <person name="Chapman S.B."/>
            <person name="Priest M."/>
            <person name="Young S.K."/>
            <person name="Wortman J."/>
            <person name="Nusbaum C."/>
            <person name="Birren B."/>
        </authorList>
    </citation>
    <scope>NUCLEOTIDE SEQUENCE [LARGE SCALE GENOMIC DNA]</scope>
    <source>
        <strain evidence="9 10">CBS 89968</strain>
    </source>
</reference>
<comment type="subcellular location">
    <subcellularLocation>
        <location evidence="1">Secreted</location>
    </subcellularLocation>
</comment>
<accession>A0A0D2AT39</accession>
<dbReference type="CDD" id="cd02241">
    <property type="entry name" value="cupin_OxOx"/>
    <property type="match status" value="1"/>
</dbReference>
<proteinExistence type="inferred from homology"/>
<evidence type="ECO:0000256" key="3">
    <source>
        <dbReference type="ARBA" id="ARBA00022525"/>
    </source>
</evidence>
<organism evidence="9 10">
    <name type="scientific">Exophiala spinifera</name>
    <dbReference type="NCBI Taxonomy" id="91928"/>
    <lineage>
        <taxon>Eukaryota</taxon>
        <taxon>Fungi</taxon>
        <taxon>Dikarya</taxon>
        <taxon>Ascomycota</taxon>
        <taxon>Pezizomycotina</taxon>
        <taxon>Eurotiomycetes</taxon>
        <taxon>Chaetothyriomycetidae</taxon>
        <taxon>Chaetothyriales</taxon>
        <taxon>Herpotrichiellaceae</taxon>
        <taxon>Exophiala</taxon>
    </lineage>
</organism>
<dbReference type="HOGENOM" id="CLU_061239_0_0_1"/>
<dbReference type="AlphaFoldDB" id="A0A0D2AT39"/>
<dbReference type="InterPro" id="IPR001929">
    <property type="entry name" value="Germin"/>
</dbReference>
<dbReference type="RefSeq" id="XP_016229896.1">
    <property type="nucleotide sequence ID" value="XM_016386374.1"/>
</dbReference>
<dbReference type="Pfam" id="PF00190">
    <property type="entry name" value="Cupin_1"/>
    <property type="match status" value="1"/>
</dbReference>
<evidence type="ECO:0000256" key="6">
    <source>
        <dbReference type="SAM" id="MobiDB-lite"/>
    </source>
</evidence>
<evidence type="ECO:0000256" key="2">
    <source>
        <dbReference type="ARBA" id="ARBA00007456"/>
    </source>
</evidence>
<dbReference type="EMBL" id="KN847505">
    <property type="protein sequence ID" value="KIW09680.1"/>
    <property type="molecule type" value="Genomic_DNA"/>
</dbReference>
<evidence type="ECO:0000313" key="9">
    <source>
        <dbReference type="EMBL" id="KIW09680.1"/>
    </source>
</evidence>
<dbReference type="GO" id="GO:0030145">
    <property type="term" value="F:manganese ion binding"/>
    <property type="evidence" value="ECO:0007669"/>
    <property type="project" value="InterPro"/>
</dbReference>
<dbReference type="PRINTS" id="PR00325">
    <property type="entry name" value="GERMIN"/>
</dbReference>
<feature type="transmembrane region" description="Helical" evidence="7">
    <location>
        <begin position="88"/>
        <end position="110"/>
    </location>
</feature>
<keyword evidence="4" id="KW-0479">Metal-binding</keyword>
<dbReference type="GeneID" id="27339150"/>
<dbReference type="InterPro" id="IPR011051">
    <property type="entry name" value="RmlC_Cupin_sf"/>
</dbReference>
<keyword evidence="3" id="KW-0964">Secreted</keyword>
<dbReference type="PANTHER" id="PTHR31238">
    <property type="entry name" value="GERMIN-LIKE PROTEIN SUBFAMILY 3 MEMBER 3"/>
    <property type="match status" value="1"/>
</dbReference>
<dbReference type="InterPro" id="IPR014710">
    <property type="entry name" value="RmlC-like_jellyroll"/>
</dbReference>
<feature type="compositionally biased region" description="Basic and acidic residues" evidence="6">
    <location>
        <begin position="44"/>
        <end position="54"/>
    </location>
</feature>
<dbReference type="VEuPathDB" id="FungiDB:PV08_12067"/>
<evidence type="ECO:0000259" key="8">
    <source>
        <dbReference type="SMART" id="SM00835"/>
    </source>
</evidence>
<dbReference type="SUPFAM" id="SSF51182">
    <property type="entry name" value="RmlC-like cupins"/>
    <property type="match status" value="1"/>
</dbReference>
<dbReference type="SMART" id="SM00835">
    <property type="entry name" value="Cupin_1"/>
    <property type="match status" value="1"/>
</dbReference>
<feature type="compositionally biased region" description="Polar residues" evidence="6">
    <location>
        <begin position="55"/>
        <end position="72"/>
    </location>
</feature>
<sequence length="321" mass="34227">MVTPTTFPKVISRSQSSKGRTRKAAQLDKNTIVRFDDLSEEGKKAALEKSHRYNTEQSVPSPSQKSNPTQSETPRHSRLQSLGDRRPYIMAFFGLGFIVLAVLASLALAVDKDKDPSLVAKLRLANTNLDRLKLLPKDEDWVFDFTKQDKYTFSPGGVINANAATFPATVGLGLTLAVLNLGPCAMLPPHLHPRGANFVVAISGTTQTYMINENGARTVQATLRSGQMTIFPEGSIHTMMNIGCDNAQLISALNSDDTGTLNVANSFFSLPQNISGTIMGGGVNISDIEGKVPDPGTGANSGPHECLAACAARANGTRGLG</sequence>
<feature type="region of interest" description="Disordered" evidence="6">
    <location>
        <begin position="44"/>
        <end position="80"/>
    </location>
</feature>
<keyword evidence="7" id="KW-0812">Transmembrane</keyword>
<gene>
    <name evidence="9" type="ORF">PV08_12067</name>
</gene>
<keyword evidence="7" id="KW-1133">Transmembrane helix</keyword>
<protein>
    <recommendedName>
        <fullName evidence="8">Cupin type-1 domain-containing protein</fullName>
    </recommendedName>
</protein>
<dbReference type="InterPro" id="IPR006045">
    <property type="entry name" value="Cupin_1"/>
</dbReference>
<dbReference type="STRING" id="91928.A0A0D2AT39"/>
<feature type="domain" description="Cupin type-1" evidence="8">
    <location>
        <begin position="143"/>
        <end position="291"/>
    </location>
</feature>
<feature type="compositionally biased region" description="Polar residues" evidence="6">
    <location>
        <begin position="1"/>
        <end position="18"/>
    </location>
</feature>
<dbReference type="Gene3D" id="2.60.120.10">
    <property type="entry name" value="Jelly Rolls"/>
    <property type="match status" value="1"/>
</dbReference>
<evidence type="ECO:0000256" key="1">
    <source>
        <dbReference type="ARBA" id="ARBA00004613"/>
    </source>
</evidence>
<dbReference type="OrthoDB" id="1921208at2759"/>
<evidence type="ECO:0000256" key="4">
    <source>
        <dbReference type="ARBA" id="ARBA00022723"/>
    </source>
</evidence>
<evidence type="ECO:0000256" key="5">
    <source>
        <dbReference type="ARBA" id="ARBA00023211"/>
    </source>
</evidence>
<dbReference type="Proteomes" id="UP000053328">
    <property type="component" value="Unassembled WGS sequence"/>
</dbReference>
<dbReference type="GO" id="GO:0005576">
    <property type="term" value="C:extracellular region"/>
    <property type="evidence" value="ECO:0007669"/>
    <property type="project" value="UniProtKB-SubCell"/>
</dbReference>
<feature type="region of interest" description="Disordered" evidence="6">
    <location>
        <begin position="1"/>
        <end position="26"/>
    </location>
</feature>
<evidence type="ECO:0000256" key="7">
    <source>
        <dbReference type="SAM" id="Phobius"/>
    </source>
</evidence>
<evidence type="ECO:0000313" key="10">
    <source>
        <dbReference type="Proteomes" id="UP000053328"/>
    </source>
</evidence>
<keyword evidence="7" id="KW-0472">Membrane</keyword>
<name>A0A0D2AT39_9EURO</name>